<gene>
    <name evidence="3" type="ORF">BSL78_01047</name>
</gene>
<reference evidence="3 4" key="1">
    <citation type="journal article" date="2017" name="PLoS Biol.">
        <title>The sea cucumber genome provides insights into morphological evolution and visceral regeneration.</title>
        <authorList>
            <person name="Zhang X."/>
            <person name="Sun L."/>
            <person name="Yuan J."/>
            <person name="Sun Y."/>
            <person name="Gao Y."/>
            <person name="Zhang L."/>
            <person name="Li S."/>
            <person name="Dai H."/>
            <person name="Hamel J.F."/>
            <person name="Liu C."/>
            <person name="Yu Y."/>
            <person name="Liu S."/>
            <person name="Lin W."/>
            <person name="Guo K."/>
            <person name="Jin S."/>
            <person name="Xu P."/>
            <person name="Storey K.B."/>
            <person name="Huan P."/>
            <person name="Zhang T."/>
            <person name="Zhou Y."/>
            <person name="Zhang J."/>
            <person name="Lin C."/>
            <person name="Li X."/>
            <person name="Xing L."/>
            <person name="Huo D."/>
            <person name="Sun M."/>
            <person name="Wang L."/>
            <person name="Mercier A."/>
            <person name="Li F."/>
            <person name="Yang H."/>
            <person name="Xiang J."/>
        </authorList>
    </citation>
    <scope>NUCLEOTIDE SEQUENCE [LARGE SCALE GENOMIC DNA]</scope>
    <source>
        <strain evidence="3">Shaxun</strain>
        <tissue evidence="3">Muscle</tissue>
    </source>
</reference>
<feature type="compositionally biased region" description="Polar residues" evidence="1">
    <location>
        <begin position="56"/>
        <end position="68"/>
    </location>
</feature>
<keyword evidence="4" id="KW-1185">Reference proteome</keyword>
<feature type="transmembrane region" description="Helical" evidence="2">
    <location>
        <begin position="168"/>
        <end position="197"/>
    </location>
</feature>
<keyword evidence="2" id="KW-0812">Transmembrane</keyword>
<evidence type="ECO:0000313" key="4">
    <source>
        <dbReference type="Proteomes" id="UP000230750"/>
    </source>
</evidence>
<feature type="region of interest" description="Disordered" evidence="1">
    <location>
        <begin position="56"/>
        <end position="85"/>
    </location>
</feature>
<evidence type="ECO:0000256" key="1">
    <source>
        <dbReference type="SAM" id="MobiDB-lite"/>
    </source>
</evidence>
<comment type="caution">
    <text evidence="3">The sequence shown here is derived from an EMBL/GenBank/DDBJ whole genome shotgun (WGS) entry which is preliminary data.</text>
</comment>
<keyword evidence="2" id="KW-1133">Transmembrane helix</keyword>
<accession>A0A2G8LP53</accession>
<sequence>MPIPLQTPTDSLIKSYYENFTFFYRCPDVYSGSRCQSLLTTVQSQVTTQGETVITTQPAKQPTTSGEVTTVRGAPTTGKAPTTGGITTAELVTTSEGVTTVETARTTSQPGTSEAMVTSEVANSSVAQTNKVTSQGVTQTGITSQEVTKEEEEYTTVSTEEPDAGLELWQIVAIILGGAIFIFLLLGCCFILAVSYGGKQEKKYRNRNNYPVLADPRNMVARDEISGRGHSSYYHDYSDDDFESYDDVSVQGGGEDTLQADSRLGQQDRVISLLSELNEHMRNRASVHGRGAEAEGQRSHFVRPYMASGNEEVRSHQTVMKRDTLLSLAGPEMSIAVSFVHCAVGTDSSCMY</sequence>
<keyword evidence="2" id="KW-0472">Membrane</keyword>
<evidence type="ECO:0000256" key="2">
    <source>
        <dbReference type="SAM" id="Phobius"/>
    </source>
</evidence>
<dbReference type="Proteomes" id="UP000230750">
    <property type="component" value="Unassembled WGS sequence"/>
</dbReference>
<dbReference type="EMBL" id="MRZV01000020">
    <property type="protein sequence ID" value="PIK62036.1"/>
    <property type="molecule type" value="Genomic_DNA"/>
</dbReference>
<feature type="compositionally biased region" description="Low complexity" evidence="1">
    <location>
        <begin position="73"/>
        <end position="85"/>
    </location>
</feature>
<evidence type="ECO:0000313" key="3">
    <source>
        <dbReference type="EMBL" id="PIK62036.1"/>
    </source>
</evidence>
<name>A0A2G8LP53_STIJA</name>
<proteinExistence type="predicted"/>
<organism evidence="3 4">
    <name type="scientific">Stichopus japonicus</name>
    <name type="common">Sea cucumber</name>
    <dbReference type="NCBI Taxonomy" id="307972"/>
    <lineage>
        <taxon>Eukaryota</taxon>
        <taxon>Metazoa</taxon>
        <taxon>Echinodermata</taxon>
        <taxon>Eleutherozoa</taxon>
        <taxon>Echinozoa</taxon>
        <taxon>Holothuroidea</taxon>
        <taxon>Aspidochirotacea</taxon>
        <taxon>Aspidochirotida</taxon>
        <taxon>Stichopodidae</taxon>
        <taxon>Apostichopus</taxon>
    </lineage>
</organism>
<protein>
    <submittedName>
        <fullName evidence="3">Uncharacterized protein</fullName>
    </submittedName>
</protein>
<dbReference type="AlphaFoldDB" id="A0A2G8LP53"/>